<evidence type="ECO:0000256" key="1">
    <source>
        <dbReference type="SAM" id="MobiDB-lite"/>
    </source>
</evidence>
<feature type="compositionally biased region" description="Polar residues" evidence="1">
    <location>
        <begin position="88"/>
        <end position="110"/>
    </location>
</feature>
<evidence type="ECO:0000259" key="3">
    <source>
        <dbReference type="PROSITE" id="PS51724"/>
    </source>
</evidence>
<feature type="compositionally biased region" description="Basic and acidic residues" evidence="1">
    <location>
        <begin position="62"/>
        <end position="73"/>
    </location>
</feature>
<reference evidence="4" key="1">
    <citation type="submission" date="2019-02" db="EMBL/GenBank/DDBJ databases">
        <authorList>
            <person name="Li S.-H."/>
        </authorList>
    </citation>
    <scope>NUCLEOTIDE SEQUENCE</scope>
    <source>
        <strain evidence="4">IMCC8485</strain>
    </source>
</reference>
<feature type="region of interest" description="Disordered" evidence="1">
    <location>
        <begin position="88"/>
        <end position="134"/>
    </location>
</feature>
<dbReference type="PANTHER" id="PTHR38687:SF1">
    <property type="entry name" value="CELL DIVISION PROTEIN DEDD"/>
    <property type="match status" value="1"/>
</dbReference>
<feature type="transmembrane region" description="Helical" evidence="2">
    <location>
        <begin position="9"/>
        <end position="28"/>
    </location>
</feature>
<comment type="caution">
    <text evidence="4">The sequence shown here is derived from an EMBL/GenBank/DDBJ whole genome shotgun (WGS) entry which is preliminary data.</text>
</comment>
<gene>
    <name evidence="4" type="ORF">EYC87_07945</name>
</gene>
<dbReference type="Pfam" id="PF05036">
    <property type="entry name" value="SPOR"/>
    <property type="match status" value="1"/>
</dbReference>
<proteinExistence type="predicted"/>
<protein>
    <recommendedName>
        <fullName evidence="3">SPOR domain-containing protein</fullName>
    </recommendedName>
</protein>
<evidence type="ECO:0000256" key="2">
    <source>
        <dbReference type="SAM" id="Phobius"/>
    </source>
</evidence>
<feature type="domain" description="SPOR" evidence="3">
    <location>
        <begin position="142"/>
        <end position="221"/>
    </location>
</feature>
<name>A0ABT3SU58_9GAMM</name>
<dbReference type="PANTHER" id="PTHR38687">
    <property type="entry name" value="CELL DIVISION PROTEIN DEDD-RELATED"/>
    <property type="match status" value="1"/>
</dbReference>
<dbReference type="InterPro" id="IPR036680">
    <property type="entry name" value="SPOR-like_sf"/>
</dbReference>
<evidence type="ECO:0000313" key="5">
    <source>
        <dbReference type="Proteomes" id="UP001143307"/>
    </source>
</evidence>
<dbReference type="PROSITE" id="PS51724">
    <property type="entry name" value="SPOR"/>
    <property type="match status" value="1"/>
</dbReference>
<dbReference type="RefSeq" id="WP_279252408.1">
    <property type="nucleotide sequence ID" value="NZ_SHNP01000002.1"/>
</dbReference>
<feature type="region of interest" description="Disordered" evidence="1">
    <location>
        <begin position="45"/>
        <end position="73"/>
    </location>
</feature>
<keyword evidence="2" id="KW-0812">Transmembrane</keyword>
<dbReference type="Gene3D" id="3.30.70.1070">
    <property type="entry name" value="Sporulation related repeat"/>
    <property type="match status" value="1"/>
</dbReference>
<dbReference type="InterPro" id="IPR052521">
    <property type="entry name" value="Cell_div_SPOR-domain"/>
</dbReference>
<dbReference type="InterPro" id="IPR007730">
    <property type="entry name" value="SPOR-like_dom"/>
</dbReference>
<sequence length="223" mass="24054">MNEVLKQRLIGALILVALGVVFWPIIFVEPGASGGAEEAQIPPRPLVETTSIEPPDMAGLRPSREIIKEPEPKERELLSLAPEAQPVVSSSPAYSGAQQSKPATPKSTASLPAPKPELVSAPKPAEQKTRTEAPVKPALDAEGIPITWILRVASVSSSSSADKLRKDLLDMGYKAYAKKITSNGKALYRVYVGPKAEKARLEKIQGSINSRFGVKSMITRYYP</sequence>
<dbReference type="SUPFAM" id="SSF110997">
    <property type="entry name" value="Sporulation related repeat"/>
    <property type="match status" value="1"/>
</dbReference>
<accession>A0ABT3SU58</accession>
<keyword evidence="2" id="KW-0472">Membrane</keyword>
<organism evidence="4 5">
    <name type="scientific">Candidatus Seongchinamella marina</name>
    <dbReference type="NCBI Taxonomy" id="2518990"/>
    <lineage>
        <taxon>Bacteria</taxon>
        <taxon>Pseudomonadati</taxon>
        <taxon>Pseudomonadota</taxon>
        <taxon>Gammaproteobacteria</taxon>
        <taxon>Cellvibrionales</taxon>
        <taxon>Halieaceae</taxon>
        <taxon>Seongchinamella</taxon>
    </lineage>
</organism>
<keyword evidence="5" id="KW-1185">Reference proteome</keyword>
<keyword evidence="2" id="KW-1133">Transmembrane helix</keyword>
<evidence type="ECO:0000313" key="4">
    <source>
        <dbReference type="EMBL" id="MCX2973513.1"/>
    </source>
</evidence>
<dbReference type="Proteomes" id="UP001143307">
    <property type="component" value="Unassembled WGS sequence"/>
</dbReference>
<dbReference type="EMBL" id="SHNP01000002">
    <property type="protein sequence ID" value="MCX2973513.1"/>
    <property type="molecule type" value="Genomic_DNA"/>
</dbReference>